<proteinExistence type="predicted"/>
<dbReference type="GO" id="GO:0000166">
    <property type="term" value="F:nucleotide binding"/>
    <property type="evidence" value="ECO:0007669"/>
    <property type="project" value="InterPro"/>
</dbReference>
<evidence type="ECO:0000259" key="3">
    <source>
        <dbReference type="Pfam" id="PF22725"/>
    </source>
</evidence>
<dbReference type="EMBL" id="CP013023">
    <property type="protein sequence ID" value="ANF97667.1"/>
    <property type="molecule type" value="Genomic_DNA"/>
</dbReference>
<evidence type="ECO:0000313" key="5">
    <source>
        <dbReference type="Proteomes" id="UP000078148"/>
    </source>
</evidence>
<dbReference type="SUPFAM" id="SSF51735">
    <property type="entry name" value="NAD(P)-binding Rossmann-fold domains"/>
    <property type="match status" value="1"/>
</dbReference>
<dbReference type="KEGG" id="pbv:AR543_17735"/>
<dbReference type="InterPro" id="IPR055170">
    <property type="entry name" value="GFO_IDH_MocA-like_dom"/>
</dbReference>
<dbReference type="PANTHER" id="PTHR43818">
    <property type="entry name" value="BCDNA.GH03377"/>
    <property type="match status" value="1"/>
</dbReference>
<evidence type="ECO:0000256" key="1">
    <source>
        <dbReference type="ARBA" id="ARBA00023002"/>
    </source>
</evidence>
<dbReference type="InterPro" id="IPR050463">
    <property type="entry name" value="Gfo/Idh/MocA_oxidrdct_glycsds"/>
</dbReference>
<reference evidence="5" key="1">
    <citation type="submission" date="2015-10" db="EMBL/GenBank/DDBJ databases">
        <title>Genome of Paenibacillus bovis sp. nov.</title>
        <authorList>
            <person name="Wu Z."/>
            <person name="Gao C."/>
            <person name="Liu Z."/>
            <person name="Zheng H."/>
        </authorList>
    </citation>
    <scope>NUCLEOTIDE SEQUENCE [LARGE SCALE GENOMIC DNA]</scope>
    <source>
        <strain evidence="5">BD3526</strain>
    </source>
</reference>
<reference evidence="4 5" key="2">
    <citation type="journal article" date="2016" name="Int. J. Syst. Evol. Microbiol.">
        <title>Paenibacillus bovis sp. nov., isolated from raw yak (Bos grunniens) milk.</title>
        <authorList>
            <person name="Gao C."/>
            <person name="Han J."/>
            <person name="Liu Z."/>
            <person name="Xu X."/>
            <person name="Hang F."/>
            <person name="Wu Z."/>
        </authorList>
    </citation>
    <scope>NUCLEOTIDE SEQUENCE [LARGE SCALE GENOMIC DNA]</scope>
    <source>
        <strain evidence="4 5">BD3526</strain>
    </source>
</reference>
<dbReference type="RefSeq" id="WP_060535764.1">
    <property type="nucleotide sequence ID" value="NZ_CP013023.1"/>
</dbReference>
<dbReference type="InterPro" id="IPR000683">
    <property type="entry name" value="Gfo/Idh/MocA-like_OxRdtase_N"/>
</dbReference>
<dbReference type="Gene3D" id="3.30.360.10">
    <property type="entry name" value="Dihydrodipicolinate Reductase, domain 2"/>
    <property type="match status" value="1"/>
</dbReference>
<dbReference type="AlphaFoldDB" id="A0A172ZK79"/>
<dbReference type="STRING" id="1616788.AR543_17735"/>
<organism evidence="4 5">
    <name type="scientific">Paenibacillus bovis</name>
    <dbReference type="NCBI Taxonomy" id="1616788"/>
    <lineage>
        <taxon>Bacteria</taxon>
        <taxon>Bacillati</taxon>
        <taxon>Bacillota</taxon>
        <taxon>Bacilli</taxon>
        <taxon>Bacillales</taxon>
        <taxon>Paenibacillaceae</taxon>
        <taxon>Paenibacillus</taxon>
    </lineage>
</organism>
<dbReference type="OrthoDB" id="9815825at2"/>
<dbReference type="Pfam" id="PF01408">
    <property type="entry name" value="GFO_IDH_MocA"/>
    <property type="match status" value="1"/>
</dbReference>
<dbReference type="Pfam" id="PF22725">
    <property type="entry name" value="GFO_IDH_MocA_C3"/>
    <property type="match status" value="1"/>
</dbReference>
<keyword evidence="5" id="KW-1185">Reference proteome</keyword>
<sequence>MEKVKIGLIGCGTISDIYLQNLTHTFVNTEVYACADLNQDKAKEAAEKYGIKHTWTADEIIASEEIQIVVNLTTPKDHFQICRQALEGGKHVYVEKPLSLSPEQGSELVKLAEEKGLLLGGAPDTFLGAGLQTCRKLIDDGFIGEPLSATAFMVNHGHESWHPAPEFYYKKGGGPMYDMGPYYLTALVSLLGPAELVSGMTRTSFKQRTITSEPLFGQIIDVEVPTHIAGTIQFRSGAIASMITSFDVWSSTLPHIEIYGTLGTLLVPDPNTFGGPIRLRPAQGSEFMEIPAVHQYAENSRGIGISDMADCLIHGGTPRANGQITNHVLEIMHAFHSSADSRRYVELTSTCEQPQPLPYGLVNGHLR</sequence>
<protein>
    <submittedName>
        <fullName evidence="4">Oxidoreductase</fullName>
    </submittedName>
</protein>
<dbReference type="PANTHER" id="PTHR43818:SF11">
    <property type="entry name" value="BCDNA.GH03377"/>
    <property type="match status" value="1"/>
</dbReference>
<dbReference type="Gene3D" id="3.40.50.720">
    <property type="entry name" value="NAD(P)-binding Rossmann-like Domain"/>
    <property type="match status" value="1"/>
</dbReference>
<keyword evidence="1" id="KW-0560">Oxidoreductase</keyword>
<evidence type="ECO:0000259" key="2">
    <source>
        <dbReference type="Pfam" id="PF01408"/>
    </source>
</evidence>
<accession>A0A172ZK79</accession>
<feature type="domain" description="GFO/IDH/MocA-like oxidoreductase" evidence="3">
    <location>
        <begin position="132"/>
        <end position="265"/>
    </location>
</feature>
<dbReference type="Proteomes" id="UP000078148">
    <property type="component" value="Chromosome"/>
</dbReference>
<name>A0A172ZK79_9BACL</name>
<evidence type="ECO:0000313" key="4">
    <source>
        <dbReference type="EMBL" id="ANF97667.1"/>
    </source>
</evidence>
<feature type="domain" description="Gfo/Idh/MocA-like oxidoreductase N-terminal" evidence="2">
    <location>
        <begin position="4"/>
        <end position="119"/>
    </location>
</feature>
<dbReference type="GO" id="GO:0016491">
    <property type="term" value="F:oxidoreductase activity"/>
    <property type="evidence" value="ECO:0007669"/>
    <property type="project" value="UniProtKB-KW"/>
</dbReference>
<gene>
    <name evidence="4" type="ORF">AR543_17735</name>
</gene>
<dbReference type="SUPFAM" id="SSF55347">
    <property type="entry name" value="Glyceraldehyde-3-phosphate dehydrogenase-like, C-terminal domain"/>
    <property type="match status" value="1"/>
</dbReference>
<dbReference type="InterPro" id="IPR036291">
    <property type="entry name" value="NAD(P)-bd_dom_sf"/>
</dbReference>